<dbReference type="InterPro" id="IPR050396">
    <property type="entry name" value="Glycosyltr_51/Transpeptidase"/>
</dbReference>
<dbReference type="EMBL" id="MEZK01000006">
    <property type="protein sequence ID" value="OGD63682.1"/>
    <property type="molecule type" value="Genomic_DNA"/>
</dbReference>
<dbReference type="Pfam" id="PF00905">
    <property type="entry name" value="Transpeptidase"/>
    <property type="match status" value="1"/>
</dbReference>
<evidence type="ECO:0000256" key="13">
    <source>
        <dbReference type="ARBA" id="ARBA00023268"/>
    </source>
</evidence>
<evidence type="ECO:0000256" key="1">
    <source>
        <dbReference type="ARBA" id="ARBA00004236"/>
    </source>
</evidence>
<dbReference type="InterPro" id="IPR036950">
    <property type="entry name" value="PBP_transglycosylase"/>
</dbReference>
<evidence type="ECO:0000256" key="7">
    <source>
        <dbReference type="ARBA" id="ARBA00022676"/>
    </source>
</evidence>
<keyword evidence="7" id="KW-0328">Glycosyltransferase</keyword>
<keyword evidence="8" id="KW-0808">Transferase</keyword>
<dbReference type="InterPro" id="IPR012338">
    <property type="entry name" value="Beta-lactam/transpept-like"/>
</dbReference>
<keyword evidence="4" id="KW-1003">Cell membrane</keyword>
<dbReference type="GO" id="GO:0006508">
    <property type="term" value="P:proteolysis"/>
    <property type="evidence" value="ECO:0007669"/>
    <property type="project" value="UniProtKB-KW"/>
</dbReference>
<evidence type="ECO:0000256" key="14">
    <source>
        <dbReference type="ARBA" id="ARBA00023316"/>
    </source>
</evidence>
<reference evidence="20 21" key="1">
    <citation type="journal article" date="2016" name="Nat. Commun.">
        <title>Thousands of microbial genomes shed light on interconnected biogeochemical processes in an aquifer system.</title>
        <authorList>
            <person name="Anantharaman K."/>
            <person name="Brown C.T."/>
            <person name="Hug L.A."/>
            <person name="Sharon I."/>
            <person name="Castelle C.J."/>
            <person name="Probst A.J."/>
            <person name="Thomas B.C."/>
            <person name="Singh A."/>
            <person name="Wilkins M.J."/>
            <person name="Karaoz U."/>
            <person name="Brodie E.L."/>
            <person name="Williams K.H."/>
            <person name="Hubbard S.S."/>
            <person name="Banfield J.F."/>
        </authorList>
    </citation>
    <scope>NUCLEOTIDE SEQUENCE [LARGE SCALE GENOMIC DNA]</scope>
</reference>
<dbReference type="SUPFAM" id="SSF53955">
    <property type="entry name" value="Lysozyme-like"/>
    <property type="match status" value="1"/>
</dbReference>
<dbReference type="Pfam" id="PF00912">
    <property type="entry name" value="Transgly"/>
    <property type="match status" value="1"/>
</dbReference>
<keyword evidence="11" id="KW-0573">Peptidoglycan synthesis</keyword>
<dbReference type="FunFam" id="1.10.3810.10:FF:000001">
    <property type="entry name" value="Penicillin-binding protein 1A"/>
    <property type="match status" value="1"/>
</dbReference>
<keyword evidence="13" id="KW-0511">Multifunctional enzyme</keyword>
<keyword evidence="10" id="KW-0133">Cell shape</keyword>
<evidence type="ECO:0000256" key="8">
    <source>
        <dbReference type="ARBA" id="ARBA00022679"/>
    </source>
</evidence>
<dbReference type="GO" id="GO:0071555">
    <property type="term" value="P:cell wall organization"/>
    <property type="evidence" value="ECO:0007669"/>
    <property type="project" value="UniProtKB-KW"/>
</dbReference>
<dbReference type="PANTHER" id="PTHR32282">
    <property type="entry name" value="BINDING PROTEIN TRANSPEPTIDASE, PUTATIVE-RELATED"/>
    <property type="match status" value="1"/>
</dbReference>
<evidence type="ECO:0000256" key="2">
    <source>
        <dbReference type="ARBA" id="ARBA00007090"/>
    </source>
</evidence>
<evidence type="ECO:0000256" key="9">
    <source>
        <dbReference type="ARBA" id="ARBA00022801"/>
    </source>
</evidence>
<evidence type="ECO:0000256" key="11">
    <source>
        <dbReference type="ARBA" id="ARBA00022984"/>
    </source>
</evidence>
<evidence type="ECO:0000256" key="6">
    <source>
        <dbReference type="ARBA" id="ARBA00022670"/>
    </source>
</evidence>
<comment type="caution">
    <text evidence="20">The sequence shown here is derived from an EMBL/GenBank/DDBJ whole genome shotgun (WGS) entry which is preliminary data.</text>
</comment>
<feature type="domain" description="Penicillin-binding protein transpeptidase" evidence="18">
    <location>
        <begin position="316"/>
        <end position="602"/>
    </location>
</feature>
<evidence type="ECO:0000313" key="21">
    <source>
        <dbReference type="Proteomes" id="UP000177006"/>
    </source>
</evidence>
<dbReference type="GO" id="GO:0030288">
    <property type="term" value="C:outer membrane-bounded periplasmic space"/>
    <property type="evidence" value="ECO:0007669"/>
    <property type="project" value="TreeGrafter"/>
</dbReference>
<dbReference type="GO" id="GO:0008955">
    <property type="term" value="F:peptidoglycan glycosyltransferase activity"/>
    <property type="evidence" value="ECO:0007669"/>
    <property type="project" value="UniProtKB-EC"/>
</dbReference>
<dbReference type="GO" id="GO:0005886">
    <property type="term" value="C:plasma membrane"/>
    <property type="evidence" value="ECO:0007669"/>
    <property type="project" value="UniProtKB-SubCell"/>
</dbReference>
<dbReference type="Gene3D" id="3.40.710.10">
    <property type="entry name" value="DD-peptidase/beta-lactamase superfamily"/>
    <property type="match status" value="1"/>
</dbReference>
<dbReference type="AlphaFoldDB" id="A0A1F5E8G1"/>
<evidence type="ECO:0000256" key="4">
    <source>
        <dbReference type="ARBA" id="ARBA00022475"/>
    </source>
</evidence>
<evidence type="ECO:0000256" key="16">
    <source>
        <dbReference type="ARBA" id="ARBA00049902"/>
    </source>
</evidence>
<evidence type="ECO:0000259" key="19">
    <source>
        <dbReference type="Pfam" id="PF00912"/>
    </source>
</evidence>
<dbReference type="GO" id="GO:0008360">
    <property type="term" value="P:regulation of cell shape"/>
    <property type="evidence" value="ECO:0007669"/>
    <property type="project" value="UniProtKB-KW"/>
</dbReference>
<keyword evidence="5" id="KW-0121">Carboxypeptidase</keyword>
<comment type="similarity">
    <text evidence="2">In the C-terminal section; belongs to the transpeptidase family.</text>
</comment>
<keyword evidence="9" id="KW-0378">Hydrolase</keyword>
<feature type="non-terminal residue" evidence="20">
    <location>
        <position position="1"/>
    </location>
</feature>
<dbReference type="GO" id="GO:0009002">
    <property type="term" value="F:serine-type D-Ala-D-Ala carboxypeptidase activity"/>
    <property type="evidence" value="ECO:0007669"/>
    <property type="project" value="UniProtKB-EC"/>
</dbReference>
<evidence type="ECO:0000256" key="3">
    <source>
        <dbReference type="ARBA" id="ARBA00007739"/>
    </source>
</evidence>
<keyword evidence="14" id="KW-0961">Cell wall biogenesis/degradation</keyword>
<evidence type="ECO:0000256" key="5">
    <source>
        <dbReference type="ARBA" id="ARBA00022645"/>
    </source>
</evidence>
<dbReference type="InterPro" id="IPR023346">
    <property type="entry name" value="Lysozyme-like_dom_sf"/>
</dbReference>
<accession>A0A1F5E8G1</accession>
<feature type="transmembrane region" description="Helical" evidence="17">
    <location>
        <begin position="7"/>
        <end position="28"/>
    </location>
</feature>
<evidence type="ECO:0000259" key="18">
    <source>
        <dbReference type="Pfam" id="PF00905"/>
    </source>
</evidence>
<sequence>FWLKDQIFYVFIFGLLCFLGSLSFFYVFKDLPSPTKLSQGQFPVSTQIFDRNGKMLYEIYAEQDRTPVKLSDLPDYLKKATISIEDKDFYRHRGFAYRGIIRAAYYTLFRKDLQGGSTITQQLIKTALLTPERTVQRKIREALLAWAVEIIYSKDEILEMYLNHVPYGGTAYGIEQASQRYFGKHAMDLNLAEAVLLAGLPQAPTTFSPFGANPELAVQRQKQVLQRMVEDGYITDQQRKAAEETKLTFAPQRTDIQAPHFVLYVKDLLVTKYGQQMVEQGGLRVTTTLDLDLQNQAQASLSAEVKQLEKLNVTNGAALVTKPRTGEVLAMVGSRDYFDTEHDGNVNVTIRLRQPGSSIKPLNYALGLLSGYTAGTMFLDIPICFMVEYQPSYCPKNYDGNFHGPVTMRQALANSYNIPAVKMLALNGVENMITTASAMGITTWDDPSHYGLSLTLGGGEVKMVDMAVAFGVFANQGRKVDLNPILKIEDYQGKILEKYEPENQPAAGKRVLPAEVTYIISNILADNGARSAAFGPSSQLVIPGKTVSVKTGTTDSLRDNWTIGYTPSYLTAVWVGNNDNSPMNPYLVSGITGAAPIWNDIMSTVLAHQPNESFNKPENIVSQPICYYAPNPSDPNAPPSNCQGQELFIKGTERNIYGKIEKKGT</sequence>
<dbReference type="SUPFAM" id="SSF56601">
    <property type="entry name" value="beta-lactamase/transpeptidase-like"/>
    <property type="match status" value="1"/>
</dbReference>
<keyword evidence="17" id="KW-0812">Transmembrane</keyword>
<evidence type="ECO:0000256" key="12">
    <source>
        <dbReference type="ARBA" id="ARBA00023136"/>
    </source>
</evidence>
<dbReference type="InterPro" id="IPR001264">
    <property type="entry name" value="Glyco_trans_51"/>
</dbReference>
<dbReference type="Gene3D" id="1.10.3810.10">
    <property type="entry name" value="Biosynthetic peptidoglycan transglycosylase-like"/>
    <property type="match status" value="1"/>
</dbReference>
<dbReference type="NCBIfam" id="TIGR02074">
    <property type="entry name" value="PBP_1a_fam"/>
    <property type="match status" value="1"/>
</dbReference>
<keyword evidence="17" id="KW-1133">Transmembrane helix</keyword>
<organism evidence="20 21">
    <name type="scientific">Candidatus Beckwithbacteria bacterium RBG_13_42_9</name>
    <dbReference type="NCBI Taxonomy" id="1797457"/>
    <lineage>
        <taxon>Bacteria</taxon>
        <taxon>Candidatus Beckwithiibacteriota</taxon>
    </lineage>
</organism>
<dbReference type="GO" id="GO:0008658">
    <property type="term" value="F:penicillin binding"/>
    <property type="evidence" value="ECO:0007669"/>
    <property type="project" value="InterPro"/>
</dbReference>
<dbReference type="GO" id="GO:0009252">
    <property type="term" value="P:peptidoglycan biosynthetic process"/>
    <property type="evidence" value="ECO:0007669"/>
    <property type="project" value="UniProtKB-KW"/>
</dbReference>
<keyword evidence="6" id="KW-0645">Protease</keyword>
<dbReference type="STRING" id="1797457.A2160_04510"/>
<feature type="non-terminal residue" evidence="20">
    <location>
        <position position="665"/>
    </location>
</feature>
<dbReference type="InterPro" id="IPR001460">
    <property type="entry name" value="PCN-bd_Tpept"/>
</dbReference>
<dbReference type="Proteomes" id="UP000177006">
    <property type="component" value="Unassembled WGS sequence"/>
</dbReference>
<name>A0A1F5E8G1_9BACT</name>
<proteinExistence type="inferred from homology"/>
<feature type="domain" description="Glycosyl transferase family 51" evidence="19">
    <location>
        <begin position="53"/>
        <end position="228"/>
    </location>
</feature>
<gene>
    <name evidence="20" type="ORF">A2160_04510</name>
</gene>
<evidence type="ECO:0000313" key="20">
    <source>
        <dbReference type="EMBL" id="OGD63682.1"/>
    </source>
</evidence>
<evidence type="ECO:0000256" key="17">
    <source>
        <dbReference type="SAM" id="Phobius"/>
    </source>
</evidence>
<keyword evidence="12 17" id="KW-0472">Membrane</keyword>
<comment type="subcellular location">
    <subcellularLocation>
        <location evidence="1">Cell membrane</location>
    </subcellularLocation>
</comment>
<comment type="catalytic activity">
    <reaction evidence="15">
        <text>Preferential cleavage: (Ac)2-L-Lys-D-Ala-|-D-Ala. Also transpeptidation of peptidyl-alanyl moieties that are N-acyl substituents of D-alanine.</text>
        <dbReference type="EC" id="3.4.16.4"/>
    </reaction>
</comment>
<evidence type="ECO:0000256" key="10">
    <source>
        <dbReference type="ARBA" id="ARBA00022960"/>
    </source>
</evidence>
<protein>
    <submittedName>
        <fullName evidence="20">Uncharacterized protein</fullName>
    </submittedName>
</protein>
<dbReference type="PANTHER" id="PTHR32282:SF11">
    <property type="entry name" value="PENICILLIN-BINDING PROTEIN 1B"/>
    <property type="match status" value="1"/>
</dbReference>
<comment type="catalytic activity">
    <reaction evidence="16">
        <text>[GlcNAc-(1-&gt;4)-Mur2Ac(oyl-L-Ala-gamma-D-Glu-L-Lys-D-Ala-D-Ala)](n)-di-trans,octa-cis-undecaprenyl diphosphate + beta-D-GlcNAc-(1-&gt;4)-Mur2Ac(oyl-L-Ala-gamma-D-Glu-L-Lys-D-Ala-D-Ala)-di-trans,octa-cis-undecaprenyl diphosphate = [GlcNAc-(1-&gt;4)-Mur2Ac(oyl-L-Ala-gamma-D-Glu-L-Lys-D-Ala-D-Ala)](n+1)-di-trans,octa-cis-undecaprenyl diphosphate + di-trans,octa-cis-undecaprenyl diphosphate + H(+)</text>
        <dbReference type="Rhea" id="RHEA:23708"/>
        <dbReference type="Rhea" id="RHEA-COMP:9602"/>
        <dbReference type="Rhea" id="RHEA-COMP:9603"/>
        <dbReference type="ChEBI" id="CHEBI:15378"/>
        <dbReference type="ChEBI" id="CHEBI:58405"/>
        <dbReference type="ChEBI" id="CHEBI:60033"/>
        <dbReference type="ChEBI" id="CHEBI:78435"/>
        <dbReference type="EC" id="2.4.99.28"/>
    </reaction>
</comment>
<comment type="similarity">
    <text evidence="3">In the N-terminal section; belongs to the glycosyltransferase 51 family.</text>
</comment>
<evidence type="ECO:0000256" key="15">
    <source>
        <dbReference type="ARBA" id="ARBA00034000"/>
    </source>
</evidence>